<feature type="region of interest" description="Disordered" evidence="1">
    <location>
        <begin position="1"/>
        <end position="61"/>
    </location>
</feature>
<dbReference type="EMBL" id="JUFZ01000146">
    <property type="protein sequence ID" value="KIC05870.1"/>
    <property type="molecule type" value="Genomic_DNA"/>
</dbReference>
<accession>A0A0C1GGT6</accession>
<sequence>MGFASENFPSRRLSDCSNLETQPAPRQLFKRPSNPPLKRTIASRVRPRKPLFSKSKRSSEF</sequence>
<protein>
    <submittedName>
        <fullName evidence="2">Uncharacterized protein</fullName>
    </submittedName>
</protein>
<comment type="caution">
    <text evidence="2">The sequence shown here is derived from an EMBL/GenBank/DDBJ whole genome shotgun (WGS) entry which is preliminary data.</text>
</comment>
<organism evidence="2 3">
    <name type="scientific">Morococcus cerebrosus</name>
    <dbReference type="NCBI Taxonomy" id="1056807"/>
    <lineage>
        <taxon>Bacteria</taxon>
        <taxon>Pseudomonadati</taxon>
        <taxon>Pseudomonadota</taxon>
        <taxon>Betaproteobacteria</taxon>
        <taxon>Neisseriales</taxon>
        <taxon>Neisseriaceae</taxon>
        <taxon>Morococcus</taxon>
    </lineage>
</organism>
<dbReference type="AlphaFoldDB" id="A0A0C1GGT6"/>
<gene>
    <name evidence="2" type="ORF">MCC93_26750</name>
</gene>
<reference evidence="2 3" key="1">
    <citation type="submission" date="2014-12" db="EMBL/GenBank/DDBJ databases">
        <title>Genome sequence of Morococcus cerebrosus.</title>
        <authorList>
            <person name="Shin S.-K."/>
            <person name="Yi H."/>
        </authorList>
    </citation>
    <scope>NUCLEOTIDE SEQUENCE [LARGE SCALE GENOMIC DNA]</scope>
    <source>
        <strain evidence="2 3">CIP 81.93</strain>
    </source>
</reference>
<name>A0A0C1GGT6_9NEIS</name>
<dbReference type="Proteomes" id="UP000031390">
    <property type="component" value="Unassembled WGS sequence"/>
</dbReference>
<evidence type="ECO:0000313" key="2">
    <source>
        <dbReference type="EMBL" id="KIC05870.1"/>
    </source>
</evidence>
<proteinExistence type="predicted"/>
<evidence type="ECO:0000313" key="3">
    <source>
        <dbReference type="Proteomes" id="UP000031390"/>
    </source>
</evidence>
<evidence type="ECO:0000256" key="1">
    <source>
        <dbReference type="SAM" id="MobiDB-lite"/>
    </source>
</evidence>
<feature type="compositionally biased region" description="Basic residues" evidence="1">
    <location>
        <begin position="45"/>
        <end position="61"/>
    </location>
</feature>